<dbReference type="SUPFAM" id="SSF47413">
    <property type="entry name" value="lambda repressor-like DNA-binding domains"/>
    <property type="match status" value="1"/>
</dbReference>
<reference evidence="4" key="1">
    <citation type="journal article" date="2011" name="J. Bacteriol.">
        <title>Genome sequences of eight morphologically diverse alphaproteobacteria.</title>
        <authorList>
            <consortium name="US DOE Joint Genome Institute"/>
            <person name="Brown P.J."/>
            <person name="Kysela D.T."/>
            <person name="Buechlein A."/>
            <person name="Hemmerich C."/>
            <person name="Brun Y.V."/>
        </authorList>
    </citation>
    <scope>NUCLEOTIDE SEQUENCE [LARGE SCALE GENOMIC DNA]</scope>
    <source>
        <strain evidence="4">ATCC 49814 / DSM 5838 / IFAM 1418</strain>
    </source>
</reference>
<feature type="domain" description="HTH cro/C1-type" evidence="2">
    <location>
        <begin position="10"/>
        <end position="64"/>
    </location>
</feature>
<dbReference type="eggNOG" id="COG3093">
    <property type="taxonomic scope" value="Bacteria"/>
</dbReference>
<dbReference type="InterPro" id="IPR013430">
    <property type="entry name" value="Toxin_antidote_HigA"/>
</dbReference>
<keyword evidence="1" id="KW-0175">Coiled coil</keyword>
<dbReference type="CDD" id="cd00093">
    <property type="entry name" value="HTH_XRE"/>
    <property type="match status" value="1"/>
</dbReference>
<protein>
    <submittedName>
        <fullName evidence="3">Plasmid maintenance system antidote protein, XRE family</fullName>
    </submittedName>
</protein>
<evidence type="ECO:0000259" key="2">
    <source>
        <dbReference type="PROSITE" id="PS50943"/>
    </source>
</evidence>
<sequence>MMNQHPGLYIREKILPESMSVSEAAERLEIGRPALSRMLNGKAALSAELAEKIEALFGASAERLLKMQAAHDAEHVKTASDKITAAPYSPVHLEVLEREISAWATNRIDARTRLPVLIRTLVHSTSRNVNAIDFPGNDSGERAGWDGYLEVAGATPWTPAGKSGWEFGCNKSIKSKADGDYEARVKSVAANERREMTFLFVTPHRWSGKTDWIKARNKENEWKEVRALDASDLEQWIQQSVSAQAWFAHETGRPTEGAKSLSEVWVEWVADSAPELPVQLFDQAIAMHEAQIIHWAKKEDHTPLVIAADSVIEGLAFVKAAFDSIADEHLVGYSDRALVFTQADTLTSLLTVNSRIIPIIWAPDVERSFSPFANNLKSILIYPKNTTTRDPDISIDPLNYEAFRLGLEAIDCSRDEIDRLSNESGRSLTVLRRRLSQLDAVKRPEWTTDAVLSRSLCCFTLAGAWDSRNKTDRDLVSLLASADDYSELEPGFGRLLQLDDAPVWSLGGIRGVVSKIDALYAVCGSFTAADLERFFDCCELVLSEDDPALDLPREERWAASIHGKTREISGVLRNAIAEMAVLLAVHGDSLFKALTGVDVSARADRLVRNLLAPLTARKLEANNHDLQHYAEIAPGTFLEIVEEDLQLGDHSICLQVIRPENTGIFGGGYARTGLLWALEGLAWPSNRLTRVVHILGTLSRKKLEDNLANKPINSLLSIFRSWMPQTSADLDQRKASFDYLKRNFPDIGWIIATNQFDPRSTVGDYSHKPKWRNDGHGYGEPVTRGESSEFVLHCLDACLCWPQFDREKLADLVDSADGLLPEHQTKVWGSIKTWSQTASEADKAWLREKVRMNAYTRRAAIRAKRNDGDLFEPTEVAEAFDALRPDDVILEHEWLFRNQWVEMNQEDLEDAAQDYEARETKIKEQRIEALKVIHAQKGLEGVFQMIELSGTKSLIGQLMVSVLDETVATLDFLYQAIERPTLSDSDRENVFRGILSSLSEAMLGDVFDLAENKLPATTRAQIFREAPFNPSTWARVASSRLLEAEYWSSVPAAYLWVHPDHVAEAVSKLLEYNRPYAALSLSGPRMERVPHRRLLEMLDKLTGSEEHDQNIDNMGQYYITEAFKRLNADKSISRNELARLEFRYLQLLERTEYDIPNLENEVASNPSMFVEAVAYLYKRSDDGVDPDWLQGDQEVIQKRGSSMFHFFQALSRLPGRNARGEVEPDRLIEWINKVREGCRELARLEAAELKIGELLAKSQIGGDGVWPSEPVRDALQATATKSMKSGFRTGKYNLRGVVMRGTGGDQERELEAQYRHWAEALHNSHPVVAAVLTEMADGYRHEAEYHDTETKVRGRLPY</sequence>
<proteinExistence type="predicted"/>
<dbReference type="Proteomes" id="UP000002745">
    <property type="component" value="Chromosome"/>
</dbReference>
<dbReference type="NCBIfam" id="TIGR02607">
    <property type="entry name" value="antidote_HigA"/>
    <property type="match status" value="1"/>
</dbReference>
<dbReference type="KEGG" id="hba:Hbal_0655"/>
<dbReference type="HOGENOM" id="CLU_007145_0_0_5"/>
<organism evidence="3 4">
    <name type="scientific">Hirschia baltica (strain ATCC 49814 / DSM 5838 / IFAM 1418)</name>
    <dbReference type="NCBI Taxonomy" id="582402"/>
    <lineage>
        <taxon>Bacteria</taxon>
        <taxon>Pseudomonadati</taxon>
        <taxon>Pseudomonadota</taxon>
        <taxon>Alphaproteobacteria</taxon>
        <taxon>Hyphomonadales</taxon>
        <taxon>Hyphomonadaceae</taxon>
        <taxon>Hirschia</taxon>
    </lineage>
</organism>
<dbReference type="PROSITE" id="PS50943">
    <property type="entry name" value="HTH_CROC1"/>
    <property type="match status" value="1"/>
</dbReference>
<dbReference type="GO" id="GO:0003677">
    <property type="term" value="F:DNA binding"/>
    <property type="evidence" value="ECO:0007669"/>
    <property type="project" value="InterPro"/>
</dbReference>
<gene>
    <name evidence="3" type="ordered locus">Hbal_0655</name>
</gene>
<dbReference type="InterPro" id="IPR001387">
    <property type="entry name" value="Cro/C1-type_HTH"/>
</dbReference>
<evidence type="ECO:0000313" key="3">
    <source>
        <dbReference type="EMBL" id="ACT58356.1"/>
    </source>
</evidence>
<dbReference type="OrthoDB" id="7205516at2"/>
<keyword evidence="4" id="KW-1185">Reference proteome</keyword>
<dbReference type="Gene3D" id="1.10.260.40">
    <property type="entry name" value="lambda repressor-like DNA-binding domains"/>
    <property type="match status" value="1"/>
</dbReference>
<accession>C6XNV3</accession>
<evidence type="ECO:0000313" key="4">
    <source>
        <dbReference type="Proteomes" id="UP000002745"/>
    </source>
</evidence>
<dbReference type="InterPro" id="IPR010982">
    <property type="entry name" value="Lambda_DNA-bd_dom_sf"/>
</dbReference>
<dbReference type="SMART" id="SM00530">
    <property type="entry name" value="HTH_XRE"/>
    <property type="match status" value="1"/>
</dbReference>
<feature type="coiled-coil region" evidence="1">
    <location>
        <begin position="898"/>
        <end position="928"/>
    </location>
</feature>
<dbReference type="EMBL" id="CP001678">
    <property type="protein sequence ID" value="ACT58356.1"/>
    <property type="molecule type" value="Genomic_DNA"/>
</dbReference>
<dbReference type="Pfam" id="PF01381">
    <property type="entry name" value="HTH_3"/>
    <property type="match status" value="1"/>
</dbReference>
<name>C6XNV3_HIRBI</name>
<evidence type="ECO:0000256" key="1">
    <source>
        <dbReference type="SAM" id="Coils"/>
    </source>
</evidence>
<dbReference type="RefSeq" id="WP_015826506.1">
    <property type="nucleotide sequence ID" value="NC_012982.1"/>
</dbReference>